<comment type="caution">
    <text evidence="1">The sequence shown here is derived from an EMBL/GenBank/DDBJ whole genome shotgun (WGS) entry which is preliminary data.</text>
</comment>
<sequence length="104" mass="12186">MIHQDHLVVPKAAISGYDEIDSKNILIVELYNNISKVLEKKHNRVLLAKFTKFEDLICNNEPKEDVRAFRTQCFKIHRSVIFLGGVPLAEPVAYWRWKYNLTPF</sequence>
<proteinExistence type="predicted"/>
<dbReference type="Proteomes" id="UP000823388">
    <property type="component" value="Chromosome 7N"/>
</dbReference>
<gene>
    <name evidence="1" type="ORF">PVAP13_7NG377100</name>
</gene>
<dbReference type="AlphaFoldDB" id="A0A8T0Q7T0"/>
<protein>
    <submittedName>
        <fullName evidence="1">Uncharacterized protein</fullName>
    </submittedName>
</protein>
<keyword evidence="2" id="KW-1185">Reference proteome</keyword>
<organism evidence="1 2">
    <name type="scientific">Panicum virgatum</name>
    <name type="common">Blackwell switchgrass</name>
    <dbReference type="NCBI Taxonomy" id="38727"/>
    <lineage>
        <taxon>Eukaryota</taxon>
        <taxon>Viridiplantae</taxon>
        <taxon>Streptophyta</taxon>
        <taxon>Embryophyta</taxon>
        <taxon>Tracheophyta</taxon>
        <taxon>Spermatophyta</taxon>
        <taxon>Magnoliopsida</taxon>
        <taxon>Liliopsida</taxon>
        <taxon>Poales</taxon>
        <taxon>Poaceae</taxon>
        <taxon>PACMAD clade</taxon>
        <taxon>Panicoideae</taxon>
        <taxon>Panicodae</taxon>
        <taxon>Paniceae</taxon>
        <taxon>Panicinae</taxon>
        <taxon>Panicum</taxon>
        <taxon>Panicum sect. Hiantes</taxon>
    </lineage>
</organism>
<dbReference type="EMBL" id="CM029050">
    <property type="protein sequence ID" value="KAG2569248.1"/>
    <property type="molecule type" value="Genomic_DNA"/>
</dbReference>
<evidence type="ECO:0000313" key="1">
    <source>
        <dbReference type="EMBL" id="KAG2569248.1"/>
    </source>
</evidence>
<reference evidence="1" key="1">
    <citation type="submission" date="2020-05" db="EMBL/GenBank/DDBJ databases">
        <title>WGS assembly of Panicum virgatum.</title>
        <authorList>
            <person name="Lovell J.T."/>
            <person name="Jenkins J."/>
            <person name="Shu S."/>
            <person name="Juenger T.E."/>
            <person name="Schmutz J."/>
        </authorList>
    </citation>
    <scope>NUCLEOTIDE SEQUENCE</scope>
    <source>
        <strain evidence="1">AP13</strain>
    </source>
</reference>
<evidence type="ECO:0000313" key="2">
    <source>
        <dbReference type="Proteomes" id="UP000823388"/>
    </source>
</evidence>
<accession>A0A8T0Q7T0</accession>
<name>A0A8T0Q7T0_PANVG</name>